<dbReference type="KEGG" id="vde:111248383"/>
<keyword evidence="7" id="KW-0175">Coiled coil</keyword>
<dbReference type="InParanoid" id="A0A7M7JUQ7"/>
<evidence type="ECO:0000256" key="3">
    <source>
        <dbReference type="ARBA" id="ARBA00022692"/>
    </source>
</evidence>
<feature type="domain" description="Amino acid transporter transmembrane" evidence="10">
    <location>
        <begin position="74"/>
        <end position="470"/>
    </location>
</feature>
<keyword evidence="12" id="KW-1185">Reference proteome</keyword>
<keyword evidence="6 9" id="KW-0472">Membrane</keyword>
<evidence type="ECO:0000256" key="2">
    <source>
        <dbReference type="ARBA" id="ARBA00022448"/>
    </source>
</evidence>
<evidence type="ECO:0000256" key="7">
    <source>
        <dbReference type="SAM" id="Coils"/>
    </source>
</evidence>
<dbReference type="InterPro" id="IPR013057">
    <property type="entry name" value="AA_transpt_TM"/>
</dbReference>
<feature type="transmembrane region" description="Helical" evidence="9">
    <location>
        <begin position="75"/>
        <end position="95"/>
    </location>
</feature>
<protein>
    <recommendedName>
        <fullName evidence="10">Amino acid transporter transmembrane domain-containing protein</fullName>
    </recommendedName>
</protein>
<evidence type="ECO:0000256" key="8">
    <source>
        <dbReference type="SAM" id="MobiDB-lite"/>
    </source>
</evidence>
<feature type="compositionally biased region" description="Polar residues" evidence="8">
    <location>
        <begin position="999"/>
        <end position="1008"/>
    </location>
</feature>
<feature type="transmembrane region" description="Helical" evidence="9">
    <location>
        <begin position="246"/>
        <end position="266"/>
    </location>
</feature>
<feature type="transmembrane region" description="Helical" evidence="9">
    <location>
        <begin position="149"/>
        <end position="168"/>
    </location>
</feature>
<organism evidence="11 12">
    <name type="scientific">Varroa destructor</name>
    <name type="common">Honeybee mite</name>
    <dbReference type="NCBI Taxonomy" id="109461"/>
    <lineage>
        <taxon>Eukaryota</taxon>
        <taxon>Metazoa</taxon>
        <taxon>Ecdysozoa</taxon>
        <taxon>Arthropoda</taxon>
        <taxon>Chelicerata</taxon>
        <taxon>Arachnida</taxon>
        <taxon>Acari</taxon>
        <taxon>Parasitiformes</taxon>
        <taxon>Mesostigmata</taxon>
        <taxon>Gamasina</taxon>
        <taxon>Dermanyssoidea</taxon>
        <taxon>Varroidae</taxon>
        <taxon>Varroa</taxon>
    </lineage>
</organism>
<evidence type="ECO:0000259" key="10">
    <source>
        <dbReference type="Pfam" id="PF01490"/>
    </source>
</evidence>
<feature type="transmembrane region" description="Helical" evidence="9">
    <location>
        <begin position="211"/>
        <end position="231"/>
    </location>
</feature>
<feature type="compositionally biased region" description="Basic and acidic residues" evidence="8">
    <location>
        <begin position="968"/>
        <end position="997"/>
    </location>
</feature>
<feature type="compositionally biased region" description="Basic and acidic residues" evidence="8">
    <location>
        <begin position="1009"/>
        <end position="1020"/>
    </location>
</feature>
<feature type="transmembrane region" description="Helical" evidence="9">
    <location>
        <begin position="412"/>
        <end position="437"/>
    </location>
</feature>
<keyword evidence="2" id="KW-0813">Transport</keyword>
<dbReference type="GO" id="GO:0015179">
    <property type="term" value="F:L-amino acid transmembrane transporter activity"/>
    <property type="evidence" value="ECO:0007669"/>
    <property type="project" value="TreeGrafter"/>
</dbReference>
<dbReference type="RefSeq" id="XP_022656353.1">
    <property type="nucleotide sequence ID" value="XM_022800618.1"/>
</dbReference>
<evidence type="ECO:0000256" key="6">
    <source>
        <dbReference type="ARBA" id="ARBA00023136"/>
    </source>
</evidence>
<feature type="transmembrane region" description="Helical" evidence="9">
    <location>
        <begin position="101"/>
        <end position="124"/>
    </location>
</feature>
<dbReference type="RefSeq" id="XP_022656352.1">
    <property type="nucleotide sequence ID" value="XM_022800617.1"/>
</dbReference>
<accession>A0A7M7JUQ7</accession>
<dbReference type="AlphaFoldDB" id="A0A7M7JUQ7"/>
<dbReference type="CDD" id="cd06174">
    <property type="entry name" value="MFS"/>
    <property type="match status" value="1"/>
</dbReference>
<dbReference type="PANTHER" id="PTHR22950">
    <property type="entry name" value="AMINO ACID TRANSPORTER"/>
    <property type="match status" value="1"/>
</dbReference>
<proteinExistence type="predicted"/>
<evidence type="ECO:0000256" key="5">
    <source>
        <dbReference type="ARBA" id="ARBA00022989"/>
    </source>
</evidence>
<feature type="transmembrane region" description="Helical" evidence="9">
    <location>
        <begin position="449"/>
        <end position="470"/>
    </location>
</feature>
<feature type="transmembrane region" description="Helical" evidence="9">
    <location>
        <begin position="295"/>
        <end position="313"/>
    </location>
</feature>
<dbReference type="FunCoup" id="A0A7M7JUQ7">
    <property type="interactions" value="50"/>
</dbReference>
<dbReference type="EnsemblMetazoa" id="XM_022800618">
    <property type="protein sequence ID" value="XP_022656353"/>
    <property type="gene ID" value="LOC111248383"/>
</dbReference>
<dbReference type="OrthoDB" id="513400at2759"/>
<reference evidence="11" key="1">
    <citation type="submission" date="2021-01" db="UniProtKB">
        <authorList>
            <consortium name="EnsemblMetazoa"/>
        </authorList>
    </citation>
    <scope>IDENTIFICATION</scope>
</reference>
<feature type="transmembrane region" description="Helical" evidence="9">
    <location>
        <begin position="388"/>
        <end position="406"/>
    </location>
</feature>
<evidence type="ECO:0000313" key="11">
    <source>
        <dbReference type="EnsemblMetazoa" id="XP_022656353"/>
    </source>
</evidence>
<evidence type="ECO:0000256" key="9">
    <source>
        <dbReference type="SAM" id="Phobius"/>
    </source>
</evidence>
<evidence type="ECO:0000256" key="1">
    <source>
        <dbReference type="ARBA" id="ARBA00004141"/>
    </source>
</evidence>
<feature type="coiled-coil region" evidence="7">
    <location>
        <begin position="678"/>
        <end position="712"/>
    </location>
</feature>
<keyword evidence="4" id="KW-0029">Amino-acid transport</keyword>
<comment type="subcellular location">
    <subcellularLocation>
        <location evidence="1">Membrane</location>
        <topology evidence="1">Multi-pass membrane protein</topology>
    </subcellularLocation>
</comment>
<evidence type="ECO:0000256" key="4">
    <source>
        <dbReference type="ARBA" id="ARBA00022970"/>
    </source>
</evidence>
<dbReference type="PANTHER" id="PTHR22950:SF646">
    <property type="entry name" value="SODIUM-COUPLED NEUTRAL AMINO ACID TRANSPORTER 10-RELATED"/>
    <property type="match status" value="1"/>
</dbReference>
<feature type="transmembrane region" description="Helical" evidence="9">
    <location>
        <begin position="333"/>
        <end position="357"/>
    </location>
</feature>
<sequence length="1048" mass="116045">MAAASKVCTETAEDCFAPFPTSATEKSSTEKQDVESDTLLNRQIILRSLTGFTRNDSDLVEVCTQQSSASMPSSLSSLINLSNSIIGVSLLTMPYCFQQCGILLSCVVLALSTFINKYACHLLLKAAMLTRRRKLEYLAYQTLGYNGKLLIELGLICFLLGGCVALFVVAGDLLPALLSSGVAQESRVYLMVFLAFFVALPLSLRRNTESLTSFSLISMLFYVFLAIKMFFDSLPALLNGSWFHRVVWWNTDNLLAILPIFAMALAGQPQVFEVFDLGAIDVPQMRVLDRTVSSAMHTCLTVYAVVGFCGYIGQYQRDAPLPGNSLLLLDDSWMSWMFKLGFVASLIMSFPLCLFPCRTSLHSVIYRRNAKLHEVSSSLHDFIPENRFKLLTFVLLTSTLGAALLIPRIELFLGITGATIGCVVCLVAPARIFLGAANGTNQTNALEGLMAQFVVLLGLVIMALCSFSMINRLHQPEAFSPVELNDNGNGVNIHDNAMHKMLKGFPLESRTGGIVTPIVKNQKQEDKATMSKTIAEMKAPLVEKENKRIEFPDHQKEVREVRTVPNKTIGPLDTVKHHVGNKNEEPAGHIVYVSDLLDIKPLSKPDISVNVDKINIANGKQSVTKAETVMEQSLPPPLAVDTARLAGASNAPKTGVSFSPDSLRVRGGKKDKDEIKLLEKIAEVQQEQKRMIEDIQKELKQEIALHKEIKTNHSKENEFVELFEEKMKRIDKHIKDADKIGNKTMKDAIGAGNINTPKEEPWLNGADKKRLGFKGPLKILNNRIQEQAKNAANTPAKTAETKLATEVGEQTANIHGQEVRLVETISIPVKPQMKIREVQNPDMSSKNSPQNPQKINEKEIASINQIVIPSREQALDEQPVLGVFGVKNYPLEAPALVRIRQAESAVAPGDLIPQKLAENSKKLVIVPVEKPALLSEVKKDQGPALMKDLDKSIKQDKQAYNKKNNAGKNEKAQEDKIYKDEPKDKKSQERHKREDSVVVRNNNVNEKSTNLEEKKEEYSPKVDAAPLVVKMNPAANNVSKKEAVHKEI</sequence>
<keyword evidence="5 9" id="KW-1133">Transmembrane helix</keyword>
<feature type="transmembrane region" description="Helical" evidence="9">
    <location>
        <begin position="188"/>
        <end position="204"/>
    </location>
</feature>
<evidence type="ECO:0000313" key="12">
    <source>
        <dbReference type="Proteomes" id="UP000594260"/>
    </source>
</evidence>
<dbReference type="GO" id="GO:0016020">
    <property type="term" value="C:membrane"/>
    <property type="evidence" value="ECO:0007669"/>
    <property type="project" value="UniProtKB-SubCell"/>
</dbReference>
<dbReference type="Proteomes" id="UP000594260">
    <property type="component" value="Unplaced"/>
</dbReference>
<name>A0A7M7JUQ7_VARDE</name>
<feature type="region of interest" description="Disordered" evidence="8">
    <location>
        <begin position="951"/>
        <end position="1020"/>
    </location>
</feature>
<dbReference type="Pfam" id="PF01490">
    <property type="entry name" value="Aa_trans"/>
    <property type="match status" value="1"/>
</dbReference>
<keyword evidence="3 9" id="KW-0812">Transmembrane</keyword>
<dbReference type="EnsemblMetazoa" id="XM_022800617">
    <property type="protein sequence ID" value="XP_022656352"/>
    <property type="gene ID" value="LOC111248383"/>
</dbReference>
<dbReference type="GeneID" id="111248383"/>